<comment type="caution">
    <text evidence="2">The sequence shown here is derived from an EMBL/GenBank/DDBJ whole genome shotgun (WGS) entry which is preliminary data.</text>
</comment>
<name>A0AAN8EJI7_9EURO</name>
<organism evidence="2 3">
    <name type="scientific">Knufia fluminis</name>
    <dbReference type="NCBI Taxonomy" id="191047"/>
    <lineage>
        <taxon>Eukaryota</taxon>
        <taxon>Fungi</taxon>
        <taxon>Dikarya</taxon>
        <taxon>Ascomycota</taxon>
        <taxon>Pezizomycotina</taxon>
        <taxon>Eurotiomycetes</taxon>
        <taxon>Chaetothyriomycetidae</taxon>
        <taxon>Chaetothyriales</taxon>
        <taxon>Trichomeriaceae</taxon>
        <taxon>Knufia</taxon>
    </lineage>
</organism>
<feature type="region of interest" description="Disordered" evidence="1">
    <location>
        <begin position="1"/>
        <end position="20"/>
    </location>
</feature>
<keyword evidence="3" id="KW-1185">Reference proteome</keyword>
<accession>A0AAN8EJI7</accession>
<reference evidence="2 3" key="1">
    <citation type="submission" date="2022-12" db="EMBL/GenBank/DDBJ databases">
        <title>Genomic features and morphological characterization of a novel Knufia sp. strain isolated from spacecraft assembly facility.</title>
        <authorList>
            <person name="Teixeira M."/>
            <person name="Chander A.M."/>
            <person name="Stajich J.E."/>
            <person name="Venkateswaran K."/>
        </authorList>
    </citation>
    <scope>NUCLEOTIDE SEQUENCE [LARGE SCALE GENOMIC DNA]</scope>
    <source>
        <strain evidence="2 3">FJI-L2-BK-P2</strain>
    </source>
</reference>
<dbReference type="EMBL" id="JAKLMC020000047">
    <property type="protein sequence ID" value="KAK5948496.1"/>
    <property type="molecule type" value="Genomic_DNA"/>
</dbReference>
<evidence type="ECO:0000256" key="1">
    <source>
        <dbReference type="SAM" id="MobiDB-lite"/>
    </source>
</evidence>
<evidence type="ECO:0000313" key="2">
    <source>
        <dbReference type="EMBL" id="KAK5948496.1"/>
    </source>
</evidence>
<dbReference type="Proteomes" id="UP001316803">
    <property type="component" value="Unassembled WGS sequence"/>
</dbReference>
<dbReference type="AlphaFoldDB" id="A0AAN8EJI7"/>
<proteinExistence type="predicted"/>
<gene>
    <name evidence="2" type="ORF">OHC33_010530</name>
</gene>
<protein>
    <submittedName>
        <fullName evidence="2">Uncharacterized protein</fullName>
    </submittedName>
</protein>
<sequence length="93" mass="10432">MASTSLGDLLESKENQDQSSAETLKLIEGVLDYIRANLNNISYTWGTSSPQYKSASEIMQKYFNDNMKKMKIDVQETNLEDLLANMSLDGKSS</sequence>
<evidence type="ECO:0000313" key="3">
    <source>
        <dbReference type="Proteomes" id="UP001316803"/>
    </source>
</evidence>